<evidence type="ECO:0000256" key="3">
    <source>
        <dbReference type="ARBA" id="ARBA00018468"/>
    </source>
</evidence>
<accession>G8LMQ1</accession>
<dbReference type="FunFam" id="1.20.1720.10:FF:000003">
    <property type="entry name" value="Multidrug resistance protein MdtL"/>
    <property type="match status" value="1"/>
</dbReference>
<evidence type="ECO:0000256" key="8">
    <source>
        <dbReference type="ARBA" id="ARBA00022989"/>
    </source>
</evidence>
<dbReference type="eggNOG" id="COG2814">
    <property type="taxonomic scope" value="Bacteria"/>
</dbReference>
<evidence type="ECO:0000256" key="2">
    <source>
        <dbReference type="ARBA" id="ARBA00009818"/>
    </source>
</evidence>
<feature type="transmembrane region" description="Helical" evidence="10">
    <location>
        <begin position="327"/>
        <end position="347"/>
    </location>
</feature>
<dbReference type="Gene3D" id="1.20.1720.10">
    <property type="entry name" value="Multidrug resistance protein D"/>
    <property type="match status" value="1"/>
</dbReference>
<keyword evidence="4" id="KW-0813">Transport</keyword>
<evidence type="ECO:0000256" key="7">
    <source>
        <dbReference type="ARBA" id="ARBA00022692"/>
    </source>
</evidence>
<dbReference type="InterPro" id="IPR011701">
    <property type="entry name" value="MFS"/>
</dbReference>
<evidence type="ECO:0000256" key="6">
    <source>
        <dbReference type="ARBA" id="ARBA00022519"/>
    </source>
</evidence>
<keyword evidence="8 10" id="KW-1133">Transmembrane helix</keyword>
<sequence length="425" mass="45179">MKGDFLPGNHLCPNGNSPNPFYPPILLACIYGGFMARFLFCSFALVLLYPSGIDMYLVGLPHIARDLGASEAQLHIAFSAYLAGMASSMVFAGKIADKAGRQPVAITCAIIFALASMLCSLAQDSTLFLTGRFIQGIGAGGCYVVAFAILRDTLSAQRRAKVLSMLNGITCIIPVMAPVVGYLIMLKFPWQSLFWTMAAMGALVFILSITVLKETHPGSQNAGHTATLHPAETLLNRFFLSRLAITTLSVAVILTYVNVSPVLLMETMGFDRGEYSTVMALTAMVSMAVSFSTPFALNIFRQRTLMLTSQVLFLAAGGILATTSTHALMLVGITLICAGFSVGFGVAMSQALGPFSLRAGVASSVLGIAQVCGSSLWIWLAAVIGLNALNMLIGILIGCSMLCITLLMVIQPAAHYEEANQQSRS</sequence>
<dbReference type="KEGG" id="eec:EcWSU1_04543"/>
<dbReference type="InterPro" id="IPR036259">
    <property type="entry name" value="MFS_trans_sf"/>
</dbReference>
<keyword evidence="5" id="KW-1003">Cell membrane</keyword>
<feature type="transmembrane region" description="Helical" evidence="10">
    <location>
        <begin position="359"/>
        <end position="382"/>
    </location>
</feature>
<comment type="subcellular location">
    <subcellularLocation>
        <location evidence="1">Cell inner membrane</location>
        <topology evidence="1">Multi-pass membrane protein</topology>
    </subcellularLocation>
</comment>
<feature type="transmembrane region" description="Helical" evidence="10">
    <location>
        <begin position="25"/>
        <end position="52"/>
    </location>
</feature>
<feature type="transmembrane region" description="Helical" evidence="10">
    <location>
        <begin position="239"/>
        <end position="257"/>
    </location>
</feature>
<evidence type="ECO:0000256" key="9">
    <source>
        <dbReference type="ARBA" id="ARBA00023136"/>
    </source>
</evidence>
<feature type="transmembrane region" description="Helical" evidence="10">
    <location>
        <begin position="129"/>
        <end position="150"/>
    </location>
</feature>
<dbReference type="GO" id="GO:0005886">
    <property type="term" value="C:plasma membrane"/>
    <property type="evidence" value="ECO:0007669"/>
    <property type="project" value="UniProtKB-SubCell"/>
</dbReference>
<dbReference type="HOGENOM" id="CLU_001265_47_1_6"/>
<dbReference type="AlphaFoldDB" id="G8LMQ1"/>
<dbReference type="CDD" id="cd17320">
    <property type="entry name" value="MFS_MdfA_MDR_like"/>
    <property type="match status" value="1"/>
</dbReference>
<evidence type="ECO:0000256" key="5">
    <source>
        <dbReference type="ARBA" id="ARBA00022475"/>
    </source>
</evidence>
<dbReference type="Pfam" id="PF07690">
    <property type="entry name" value="MFS_1"/>
    <property type="match status" value="1"/>
</dbReference>
<evidence type="ECO:0000313" key="13">
    <source>
        <dbReference type="Proteomes" id="UP000007838"/>
    </source>
</evidence>
<feature type="transmembrane region" description="Helical" evidence="10">
    <location>
        <begin position="104"/>
        <end position="123"/>
    </location>
</feature>
<proteinExistence type="inferred from homology"/>
<keyword evidence="6" id="KW-0997">Cell inner membrane</keyword>
<evidence type="ECO:0000256" key="10">
    <source>
        <dbReference type="SAM" id="Phobius"/>
    </source>
</evidence>
<organism evidence="12 13">
    <name type="scientific">Enterobacter ludwigii</name>
    <dbReference type="NCBI Taxonomy" id="299767"/>
    <lineage>
        <taxon>Bacteria</taxon>
        <taxon>Pseudomonadati</taxon>
        <taxon>Pseudomonadota</taxon>
        <taxon>Gammaproteobacteria</taxon>
        <taxon>Enterobacterales</taxon>
        <taxon>Enterobacteriaceae</taxon>
        <taxon>Enterobacter</taxon>
        <taxon>Enterobacter cloacae complex</taxon>
    </lineage>
</organism>
<dbReference type="Proteomes" id="UP000007838">
    <property type="component" value="Chromosome"/>
</dbReference>
<feature type="transmembrane region" description="Helical" evidence="10">
    <location>
        <begin position="192"/>
        <end position="212"/>
    </location>
</feature>
<dbReference type="GO" id="GO:0022857">
    <property type="term" value="F:transmembrane transporter activity"/>
    <property type="evidence" value="ECO:0007669"/>
    <property type="project" value="InterPro"/>
</dbReference>
<dbReference type="PANTHER" id="PTHR42718:SF9">
    <property type="entry name" value="MAJOR FACILITATOR SUPERFAMILY MULTIDRUG TRANSPORTER MFSC"/>
    <property type="match status" value="1"/>
</dbReference>
<feature type="transmembrane region" description="Helical" evidence="10">
    <location>
        <begin position="277"/>
        <end position="297"/>
    </location>
</feature>
<evidence type="ECO:0000313" key="12">
    <source>
        <dbReference type="EMBL" id="AEW75970.1"/>
    </source>
</evidence>
<comment type="similarity">
    <text evidence="2">Belongs to the major facilitator superfamily. DHA1 family. MdtL (TC 2.A.1.2.22) subfamily.</text>
</comment>
<feature type="transmembrane region" description="Helical" evidence="10">
    <location>
        <begin position="72"/>
        <end position="92"/>
    </location>
</feature>
<dbReference type="EMBL" id="CP002886">
    <property type="protein sequence ID" value="AEW75970.1"/>
    <property type="molecule type" value="Genomic_DNA"/>
</dbReference>
<dbReference type="SUPFAM" id="SSF103473">
    <property type="entry name" value="MFS general substrate transporter"/>
    <property type="match status" value="1"/>
</dbReference>
<evidence type="ECO:0000256" key="4">
    <source>
        <dbReference type="ARBA" id="ARBA00022448"/>
    </source>
</evidence>
<dbReference type="InterPro" id="IPR020846">
    <property type="entry name" value="MFS_dom"/>
</dbReference>
<feature type="transmembrane region" description="Helical" evidence="10">
    <location>
        <begin position="388"/>
        <end position="410"/>
    </location>
</feature>
<keyword evidence="7 10" id="KW-0812">Transmembrane</keyword>
<name>G8LMQ1_9ENTR</name>
<dbReference type="PROSITE" id="PS50850">
    <property type="entry name" value="MFS"/>
    <property type="match status" value="1"/>
</dbReference>
<protein>
    <recommendedName>
        <fullName evidence="3">Multidrug resistance protein MdtL</fullName>
    </recommendedName>
</protein>
<feature type="domain" description="Major facilitator superfamily (MFS) profile" evidence="11">
    <location>
        <begin position="25"/>
        <end position="415"/>
    </location>
</feature>
<dbReference type="PANTHER" id="PTHR42718">
    <property type="entry name" value="MAJOR FACILITATOR SUPERFAMILY MULTIDRUG TRANSPORTER MFSC"/>
    <property type="match status" value="1"/>
</dbReference>
<dbReference type="NCBIfam" id="NF007782">
    <property type="entry name" value="PRK10473.1"/>
    <property type="match status" value="1"/>
</dbReference>
<reference evidence="12 13" key="1">
    <citation type="journal article" date="2011" name="Stand. Genomic Sci.">
        <title>Complete genome of the onion pathogen Enterobacter cloacae EcWSU1.</title>
        <authorList>
            <person name="Humann J.L."/>
            <person name="Wildung M."/>
            <person name="Cheng C.H."/>
            <person name="Lee T."/>
            <person name="Stewart J.E."/>
            <person name="Drew J.C."/>
            <person name="Triplett E.W."/>
            <person name="Main D."/>
            <person name="Schroeder B.K."/>
        </authorList>
    </citation>
    <scope>NUCLEOTIDE SEQUENCE [LARGE SCALE GENOMIC DNA]</scope>
    <source>
        <strain evidence="12 13">EcWSU1</strain>
    </source>
</reference>
<dbReference type="PROSITE" id="PS51257">
    <property type="entry name" value="PROKAR_LIPOPROTEIN"/>
    <property type="match status" value="1"/>
</dbReference>
<gene>
    <name evidence="12" type="primary">mdtL</name>
    <name evidence="12" type="ORF">EcWSU1_04543</name>
</gene>
<keyword evidence="9 10" id="KW-0472">Membrane</keyword>
<evidence type="ECO:0000256" key="1">
    <source>
        <dbReference type="ARBA" id="ARBA00004429"/>
    </source>
</evidence>
<evidence type="ECO:0000259" key="11">
    <source>
        <dbReference type="PROSITE" id="PS50850"/>
    </source>
</evidence>
<feature type="transmembrane region" description="Helical" evidence="10">
    <location>
        <begin position="162"/>
        <end position="186"/>
    </location>
</feature>